<dbReference type="PANTHER" id="PTHR35897:SF1">
    <property type="entry name" value="METHYLTRANSFERASE AUSD"/>
    <property type="match status" value="1"/>
</dbReference>
<dbReference type="PANTHER" id="PTHR35897">
    <property type="entry name" value="METHYLTRANSFERASE AUSD"/>
    <property type="match status" value="1"/>
</dbReference>
<dbReference type="GO" id="GO:0016740">
    <property type="term" value="F:transferase activity"/>
    <property type="evidence" value="ECO:0007669"/>
    <property type="project" value="UniProtKB-KW"/>
</dbReference>
<evidence type="ECO:0000256" key="3">
    <source>
        <dbReference type="ARBA" id="ARBA00022691"/>
    </source>
</evidence>
<evidence type="ECO:0000256" key="1">
    <source>
        <dbReference type="ARBA" id="ARBA00005179"/>
    </source>
</evidence>
<keyword evidence="2" id="KW-0808">Transferase</keyword>
<name>A0A9W4UPD0_9PLEO</name>
<dbReference type="InterPro" id="IPR029063">
    <property type="entry name" value="SAM-dependent_MTases_sf"/>
</dbReference>
<dbReference type="OrthoDB" id="3768980at2759"/>
<comment type="pathway">
    <text evidence="1">Secondary metabolite biosynthesis.</text>
</comment>
<evidence type="ECO:0008006" key="7">
    <source>
        <dbReference type="Google" id="ProtNLM"/>
    </source>
</evidence>
<dbReference type="InterPro" id="IPR051654">
    <property type="entry name" value="Meroterpenoid_MTases"/>
</dbReference>
<protein>
    <recommendedName>
        <fullName evidence="7">Methyltransferase domain-containing protein</fullName>
    </recommendedName>
</protein>
<keyword evidence="3" id="KW-0949">S-adenosyl-L-methionine</keyword>
<evidence type="ECO:0000313" key="5">
    <source>
        <dbReference type="EMBL" id="CAI6339871.1"/>
    </source>
</evidence>
<evidence type="ECO:0000313" key="6">
    <source>
        <dbReference type="Proteomes" id="UP001152607"/>
    </source>
</evidence>
<sequence length="379" mass="43120">MHGTRQTLTQFNCFSATALLSVKHVHALKLYASVLLNRRMSNTRNRSRQASALARLHASVHPSPRPTYGPKRIDNSHIRRASFLTRFLDHYFPRAVRIDVAWYTPTIGRKLTQDLDFFIEATALEEKHLLPALYELREKMWAVDAYPCYGLWWFVLPGISGLTGWWEEVVQTRAQKGEVVLDMGCGIGQEIRRVAAINGVKPSQLYALDVTREIWNLGLSFFGDAGSPPAEFIHADARSHLFGNSLRHKPERLYQLSGKVDVILMAMFLDLFHFPDQKEVLNTAVALSKIGTQVIGYSRGATTTNAKEGYWDESGTRSMVHDDISMLVLWWDIGKHTNTVWKIETRTVDIEELGWDRQDVSWMGGPPAMGMCFLATRER</sequence>
<dbReference type="CDD" id="cd02440">
    <property type="entry name" value="AdoMet_MTases"/>
    <property type="match status" value="1"/>
</dbReference>
<dbReference type="EMBL" id="CAOQHR010000009">
    <property type="protein sequence ID" value="CAI6339871.1"/>
    <property type="molecule type" value="Genomic_DNA"/>
</dbReference>
<proteinExistence type="inferred from homology"/>
<dbReference type="AlphaFoldDB" id="A0A9W4UPD0"/>
<dbReference type="Gene3D" id="3.40.50.150">
    <property type="entry name" value="Vaccinia Virus protein VP39"/>
    <property type="match status" value="1"/>
</dbReference>
<evidence type="ECO:0000256" key="2">
    <source>
        <dbReference type="ARBA" id="ARBA00022679"/>
    </source>
</evidence>
<accession>A0A9W4UPD0</accession>
<evidence type="ECO:0000256" key="4">
    <source>
        <dbReference type="ARBA" id="ARBA00038314"/>
    </source>
</evidence>
<comment type="caution">
    <text evidence="5">The sequence shown here is derived from an EMBL/GenBank/DDBJ whole genome shotgun (WGS) entry which is preliminary data.</text>
</comment>
<keyword evidence="6" id="KW-1185">Reference proteome</keyword>
<organism evidence="5 6">
    <name type="scientific">Periconia digitata</name>
    <dbReference type="NCBI Taxonomy" id="1303443"/>
    <lineage>
        <taxon>Eukaryota</taxon>
        <taxon>Fungi</taxon>
        <taxon>Dikarya</taxon>
        <taxon>Ascomycota</taxon>
        <taxon>Pezizomycotina</taxon>
        <taxon>Dothideomycetes</taxon>
        <taxon>Pleosporomycetidae</taxon>
        <taxon>Pleosporales</taxon>
        <taxon>Massarineae</taxon>
        <taxon>Periconiaceae</taxon>
        <taxon>Periconia</taxon>
    </lineage>
</organism>
<reference evidence="5" key="1">
    <citation type="submission" date="2023-01" db="EMBL/GenBank/DDBJ databases">
        <authorList>
            <person name="Van Ghelder C."/>
            <person name="Rancurel C."/>
        </authorList>
    </citation>
    <scope>NUCLEOTIDE SEQUENCE</scope>
    <source>
        <strain evidence="5">CNCM I-4278</strain>
    </source>
</reference>
<dbReference type="Proteomes" id="UP001152607">
    <property type="component" value="Unassembled WGS sequence"/>
</dbReference>
<dbReference type="SUPFAM" id="SSF53335">
    <property type="entry name" value="S-adenosyl-L-methionine-dependent methyltransferases"/>
    <property type="match status" value="1"/>
</dbReference>
<comment type="similarity">
    <text evidence="4">Belongs to the class I-like SAM-binding methyltransferase superfamily.</text>
</comment>
<gene>
    <name evidence="5" type="ORF">PDIGIT_LOCUS13035</name>
</gene>